<dbReference type="eggNOG" id="ENOG502T9NT">
    <property type="taxonomic scope" value="Eukaryota"/>
</dbReference>
<organism evidence="2 3">
    <name type="scientific">Drosophila willistoni</name>
    <name type="common">Fruit fly</name>
    <dbReference type="NCBI Taxonomy" id="7260"/>
    <lineage>
        <taxon>Eukaryota</taxon>
        <taxon>Metazoa</taxon>
        <taxon>Ecdysozoa</taxon>
        <taxon>Arthropoda</taxon>
        <taxon>Hexapoda</taxon>
        <taxon>Insecta</taxon>
        <taxon>Pterygota</taxon>
        <taxon>Neoptera</taxon>
        <taxon>Endopterygota</taxon>
        <taxon>Diptera</taxon>
        <taxon>Brachycera</taxon>
        <taxon>Muscomorpha</taxon>
        <taxon>Ephydroidea</taxon>
        <taxon>Drosophilidae</taxon>
        <taxon>Drosophila</taxon>
        <taxon>Sophophora</taxon>
    </lineage>
</organism>
<feature type="compositionally biased region" description="Basic and acidic residues" evidence="1">
    <location>
        <begin position="241"/>
        <end position="253"/>
    </location>
</feature>
<accession>B4NLT5</accession>
<evidence type="ECO:0000313" key="2">
    <source>
        <dbReference type="EMBL" id="EDW85324.1"/>
    </source>
</evidence>
<name>B4NLT5_DROWI</name>
<dbReference type="FunCoup" id="B4NLT5">
    <property type="interactions" value="3"/>
</dbReference>
<dbReference type="HOGENOM" id="CLU_102328_0_0_1"/>
<gene>
    <name evidence="2" type="primary">Dwil\GK18923</name>
    <name evidence="2" type="ORF">Dwil_GK18923</name>
</gene>
<protein>
    <submittedName>
        <fullName evidence="2">Uncharacterized protein</fullName>
    </submittedName>
</protein>
<dbReference type="InParanoid" id="B4NLT5"/>
<dbReference type="KEGG" id="dwi:6651844"/>
<dbReference type="Proteomes" id="UP000007798">
    <property type="component" value="Unassembled WGS sequence"/>
</dbReference>
<dbReference type="OrthoDB" id="8054940at2759"/>
<feature type="region of interest" description="Disordered" evidence="1">
    <location>
        <begin position="205"/>
        <end position="224"/>
    </location>
</feature>
<sequence>MAWAPSTTFEDDFIDMQSDFNFIYGQRAYEIKREQESAAAASDPRPKSTYEYLAKREKRNEELERQYGSSVSKSREIRASLAMMERIQQISGTKPLGEHATMADWEDTSTIEREAIAMMRHFGMMSMADETVTALNPPKTEDMPNTNKKVQVLRNGRRKFPLILDPNYFVPRKTRPAASEGTGGSNSTSYSSCDLNQTANSSSSVYYSAKSQLDTSESSQEDEVEVPYQLLVDAVPSCSKLELKKGKPDDGRRFPRNSKKKKSQSN</sequence>
<reference evidence="2 3" key="1">
    <citation type="journal article" date="2007" name="Nature">
        <title>Evolution of genes and genomes on the Drosophila phylogeny.</title>
        <authorList>
            <consortium name="Drosophila 12 Genomes Consortium"/>
            <person name="Clark A.G."/>
            <person name="Eisen M.B."/>
            <person name="Smith D.R."/>
            <person name="Bergman C.M."/>
            <person name="Oliver B."/>
            <person name="Markow T.A."/>
            <person name="Kaufman T.C."/>
            <person name="Kellis M."/>
            <person name="Gelbart W."/>
            <person name="Iyer V.N."/>
            <person name="Pollard D.A."/>
            <person name="Sackton T.B."/>
            <person name="Larracuente A.M."/>
            <person name="Singh N.D."/>
            <person name="Abad J.P."/>
            <person name="Abt D.N."/>
            <person name="Adryan B."/>
            <person name="Aguade M."/>
            <person name="Akashi H."/>
            <person name="Anderson W.W."/>
            <person name="Aquadro C.F."/>
            <person name="Ardell D.H."/>
            <person name="Arguello R."/>
            <person name="Artieri C.G."/>
            <person name="Barbash D.A."/>
            <person name="Barker D."/>
            <person name="Barsanti P."/>
            <person name="Batterham P."/>
            <person name="Batzoglou S."/>
            <person name="Begun D."/>
            <person name="Bhutkar A."/>
            <person name="Blanco E."/>
            <person name="Bosak S.A."/>
            <person name="Bradley R.K."/>
            <person name="Brand A.D."/>
            <person name="Brent M.R."/>
            <person name="Brooks A.N."/>
            <person name="Brown R.H."/>
            <person name="Butlin R.K."/>
            <person name="Caggese C."/>
            <person name="Calvi B.R."/>
            <person name="Bernardo de Carvalho A."/>
            <person name="Caspi A."/>
            <person name="Castrezana S."/>
            <person name="Celniker S.E."/>
            <person name="Chang J.L."/>
            <person name="Chapple C."/>
            <person name="Chatterji S."/>
            <person name="Chinwalla A."/>
            <person name="Civetta A."/>
            <person name="Clifton S.W."/>
            <person name="Comeron J.M."/>
            <person name="Costello J.C."/>
            <person name="Coyne J.A."/>
            <person name="Daub J."/>
            <person name="David R.G."/>
            <person name="Delcher A.L."/>
            <person name="Delehaunty K."/>
            <person name="Do C.B."/>
            <person name="Ebling H."/>
            <person name="Edwards K."/>
            <person name="Eickbush T."/>
            <person name="Evans J.D."/>
            <person name="Filipski A."/>
            <person name="Findeiss S."/>
            <person name="Freyhult E."/>
            <person name="Fulton L."/>
            <person name="Fulton R."/>
            <person name="Garcia A.C."/>
            <person name="Gardiner A."/>
            <person name="Garfield D.A."/>
            <person name="Garvin B.E."/>
            <person name="Gibson G."/>
            <person name="Gilbert D."/>
            <person name="Gnerre S."/>
            <person name="Godfrey J."/>
            <person name="Good R."/>
            <person name="Gotea V."/>
            <person name="Gravely B."/>
            <person name="Greenberg A.J."/>
            <person name="Griffiths-Jones S."/>
            <person name="Gross S."/>
            <person name="Guigo R."/>
            <person name="Gustafson E.A."/>
            <person name="Haerty W."/>
            <person name="Hahn M.W."/>
            <person name="Halligan D.L."/>
            <person name="Halpern A.L."/>
            <person name="Halter G.M."/>
            <person name="Han M.V."/>
            <person name="Heger A."/>
            <person name="Hillier L."/>
            <person name="Hinrichs A.S."/>
            <person name="Holmes I."/>
            <person name="Hoskins R.A."/>
            <person name="Hubisz M.J."/>
            <person name="Hultmark D."/>
            <person name="Huntley M.A."/>
            <person name="Jaffe D.B."/>
            <person name="Jagadeeshan S."/>
            <person name="Jeck W.R."/>
            <person name="Johnson J."/>
            <person name="Jones C.D."/>
            <person name="Jordan W.C."/>
            <person name="Karpen G.H."/>
            <person name="Kataoka E."/>
            <person name="Keightley P.D."/>
            <person name="Kheradpour P."/>
            <person name="Kirkness E.F."/>
            <person name="Koerich L.B."/>
            <person name="Kristiansen K."/>
            <person name="Kudrna D."/>
            <person name="Kulathinal R.J."/>
            <person name="Kumar S."/>
            <person name="Kwok R."/>
            <person name="Lander E."/>
            <person name="Langley C.H."/>
            <person name="Lapoint R."/>
            <person name="Lazzaro B.P."/>
            <person name="Lee S.J."/>
            <person name="Levesque L."/>
            <person name="Li R."/>
            <person name="Lin C.F."/>
            <person name="Lin M.F."/>
            <person name="Lindblad-Toh K."/>
            <person name="Llopart A."/>
            <person name="Long M."/>
            <person name="Low L."/>
            <person name="Lozovsky E."/>
            <person name="Lu J."/>
            <person name="Luo M."/>
            <person name="Machado C.A."/>
            <person name="Makalowski W."/>
            <person name="Marzo M."/>
            <person name="Matsuda M."/>
            <person name="Matzkin L."/>
            <person name="McAllister B."/>
            <person name="McBride C.S."/>
            <person name="McKernan B."/>
            <person name="McKernan K."/>
            <person name="Mendez-Lago M."/>
            <person name="Minx P."/>
            <person name="Mollenhauer M.U."/>
            <person name="Montooth K."/>
            <person name="Mount S.M."/>
            <person name="Mu X."/>
            <person name="Myers E."/>
            <person name="Negre B."/>
            <person name="Newfeld S."/>
            <person name="Nielsen R."/>
            <person name="Noor M.A."/>
            <person name="O'Grady P."/>
            <person name="Pachter L."/>
            <person name="Papaceit M."/>
            <person name="Parisi M.J."/>
            <person name="Parisi M."/>
            <person name="Parts L."/>
            <person name="Pedersen J.S."/>
            <person name="Pesole G."/>
            <person name="Phillippy A.M."/>
            <person name="Ponting C.P."/>
            <person name="Pop M."/>
            <person name="Porcelli D."/>
            <person name="Powell J.R."/>
            <person name="Prohaska S."/>
            <person name="Pruitt K."/>
            <person name="Puig M."/>
            <person name="Quesneville H."/>
            <person name="Ram K.R."/>
            <person name="Rand D."/>
            <person name="Rasmussen M.D."/>
            <person name="Reed L.K."/>
            <person name="Reenan R."/>
            <person name="Reily A."/>
            <person name="Remington K.A."/>
            <person name="Rieger T.T."/>
            <person name="Ritchie M.G."/>
            <person name="Robin C."/>
            <person name="Rogers Y.H."/>
            <person name="Rohde C."/>
            <person name="Rozas J."/>
            <person name="Rubenfield M.J."/>
            <person name="Ruiz A."/>
            <person name="Russo S."/>
            <person name="Salzberg S.L."/>
            <person name="Sanchez-Gracia A."/>
            <person name="Saranga D.J."/>
            <person name="Sato H."/>
            <person name="Schaeffer S.W."/>
            <person name="Schatz M.C."/>
            <person name="Schlenke T."/>
            <person name="Schwartz R."/>
            <person name="Segarra C."/>
            <person name="Singh R.S."/>
            <person name="Sirot L."/>
            <person name="Sirota M."/>
            <person name="Sisneros N.B."/>
            <person name="Smith C.D."/>
            <person name="Smith T.F."/>
            <person name="Spieth J."/>
            <person name="Stage D.E."/>
            <person name="Stark A."/>
            <person name="Stephan W."/>
            <person name="Strausberg R.L."/>
            <person name="Strempel S."/>
            <person name="Sturgill D."/>
            <person name="Sutton G."/>
            <person name="Sutton G.G."/>
            <person name="Tao W."/>
            <person name="Teichmann S."/>
            <person name="Tobari Y.N."/>
            <person name="Tomimura Y."/>
            <person name="Tsolas J.M."/>
            <person name="Valente V.L."/>
            <person name="Venter E."/>
            <person name="Venter J.C."/>
            <person name="Vicario S."/>
            <person name="Vieira F.G."/>
            <person name="Vilella A.J."/>
            <person name="Villasante A."/>
            <person name="Walenz B."/>
            <person name="Wang J."/>
            <person name="Wasserman M."/>
            <person name="Watts T."/>
            <person name="Wilson D."/>
            <person name="Wilson R.K."/>
            <person name="Wing R.A."/>
            <person name="Wolfner M.F."/>
            <person name="Wong A."/>
            <person name="Wong G.K."/>
            <person name="Wu C.I."/>
            <person name="Wu G."/>
            <person name="Yamamoto D."/>
            <person name="Yang H.P."/>
            <person name="Yang S.P."/>
            <person name="Yorke J.A."/>
            <person name="Yoshida K."/>
            <person name="Zdobnov E."/>
            <person name="Zhang P."/>
            <person name="Zhang Y."/>
            <person name="Zimin A.V."/>
            <person name="Baldwin J."/>
            <person name="Abdouelleil A."/>
            <person name="Abdulkadir J."/>
            <person name="Abebe A."/>
            <person name="Abera B."/>
            <person name="Abreu J."/>
            <person name="Acer S.C."/>
            <person name="Aftuck L."/>
            <person name="Alexander A."/>
            <person name="An P."/>
            <person name="Anderson E."/>
            <person name="Anderson S."/>
            <person name="Arachi H."/>
            <person name="Azer M."/>
            <person name="Bachantsang P."/>
            <person name="Barry A."/>
            <person name="Bayul T."/>
            <person name="Berlin A."/>
            <person name="Bessette D."/>
            <person name="Bloom T."/>
            <person name="Blye J."/>
            <person name="Boguslavskiy L."/>
            <person name="Bonnet C."/>
            <person name="Boukhgalter B."/>
            <person name="Bourzgui I."/>
            <person name="Brown A."/>
            <person name="Cahill P."/>
            <person name="Channer S."/>
            <person name="Cheshatsang Y."/>
            <person name="Chuda L."/>
            <person name="Citroen M."/>
            <person name="Collymore A."/>
            <person name="Cooke P."/>
            <person name="Costello M."/>
            <person name="D'Aco K."/>
            <person name="Daza R."/>
            <person name="De Haan G."/>
            <person name="DeGray S."/>
            <person name="DeMaso C."/>
            <person name="Dhargay N."/>
            <person name="Dooley K."/>
            <person name="Dooley E."/>
            <person name="Doricent M."/>
            <person name="Dorje P."/>
            <person name="Dorjee K."/>
            <person name="Dupes A."/>
            <person name="Elong R."/>
            <person name="Falk J."/>
            <person name="Farina A."/>
            <person name="Faro S."/>
            <person name="Ferguson D."/>
            <person name="Fisher S."/>
            <person name="Foley C.D."/>
            <person name="Franke A."/>
            <person name="Friedrich D."/>
            <person name="Gadbois L."/>
            <person name="Gearin G."/>
            <person name="Gearin C.R."/>
            <person name="Giannoukos G."/>
            <person name="Goode T."/>
            <person name="Graham J."/>
            <person name="Grandbois E."/>
            <person name="Grewal S."/>
            <person name="Gyaltsen K."/>
            <person name="Hafez N."/>
            <person name="Hagos B."/>
            <person name="Hall J."/>
            <person name="Henson C."/>
            <person name="Hollinger A."/>
            <person name="Honan T."/>
            <person name="Huard M.D."/>
            <person name="Hughes L."/>
            <person name="Hurhula B."/>
            <person name="Husby M.E."/>
            <person name="Kamat A."/>
            <person name="Kanga B."/>
            <person name="Kashin S."/>
            <person name="Khazanovich D."/>
            <person name="Kisner P."/>
            <person name="Lance K."/>
            <person name="Lara M."/>
            <person name="Lee W."/>
            <person name="Lennon N."/>
            <person name="Letendre F."/>
            <person name="LeVine R."/>
            <person name="Lipovsky A."/>
            <person name="Liu X."/>
            <person name="Liu J."/>
            <person name="Liu S."/>
            <person name="Lokyitsang T."/>
            <person name="Lokyitsang Y."/>
            <person name="Lubonja R."/>
            <person name="Lui A."/>
            <person name="MacDonald P."/>
            <person name="Magnisalis V."/>
            <person name="Maru K."/>
            <person name="Matthews C."/>
            <person name="McCusker W."/>
            <person name="McDonough S."/>
            <person name="Mehta T."/>
            <person name="Meldrim J."/>
            <person name="Meneus L."/>
            <person name="Mihai O."/>
            <person name="Mihalev A."/>
            <person name="Mihova T."/>
            <person name="Mittelman R."/>
            <person name="Mlenga V."/>
            <person name="Montmayeur A."/>
            <person name="Mulrain L."/>
            <person name="Navidi A."/>
            <person name="Naylor J."/>
            <person name="Negash T."/>
            <person name="Nguyen T."/>
            <person name="Nguyen N."/>
            <person name="Nicol R."/>
            <person name="Norbu C."/>
            <person name="Norbu N."/>
            <person name="Novod N."/>
            <person name="O'Neill B."/>
            <person name="Osman S."/>
            <person name="Markiewicz E."/>
            <person name="Oyono O.L."/>
            <person name="Patti C."/>
            <person name="Phunkhang P."/>
            <person name="Pierre F."/>
            <person name="Priest M."/>
            <person name="Raghuraman S."/>
            <person name="Rege F."/>
            <person name="Reyes R."/>
            <person name="Rise C."/>
            <person name="Rogov P."/>
            <person name="Ross K."/>
            <person name="Ryan E."/>
            <person name="Settipalli S."/>
            <person name="Shea T."/>
            <person name="Sherpa N."/>
            <person name="Shi L."/>
            <person name="Shih D."/>
            <person name="Sparrow T."/>
            <person name="Spaulding J."/>
            <person name="Stalker J."/>
            <person name="Stange-Thomann N."/>
            <person name="Stavropoulos S."/>
            <person name="Stone C."/>
            <person name="Strader C."/>
            <person name="Tesfaye S."/>
            <person name="Thomson T."/>
            <person name="Thoulutsang Y."/>
            <person name="Thoulutsang D."/>
            <person name="Topham K."/>
            <person name="Topping I."/>
            <person name="Tsamla T."/>
            <person name="Vassiliev H."/>
            <person name="Vo A."/>
            <person name="Wangchuk T."/>
            <person name="Wangdi T."/>
            <person name="Weiand M."/>
            <person name="Wilkinson J."/>
            <person name="Wilson A."/>
            <person name="Yadav S."/>
            <person name="Young G."/>
            <person name="Yu Q."/>
            <person name="Zembek L."/>
            <person name="Zhong D."/>
            <person name="Zimmer A."/>
            <person name="Zwirko Z."/>
            <person name="Jaffe D.B."/>
            <person name="Alvarez P."/>
            <person name="Brockman W."/>
            <person name="Butler J."/>
            <person name="Chin C."/>
            <person name="Gnerre S."/>
            <person name="Grabherr M."/>
            <person name="Kleber M."/>
            <person name="Mauceli E."/>
            <person name="MacCallum I."/>
        </authorList>
    </citation>
    <scope>NUCLEOTIDE SEQUENCE [LARGE SCALE GENOMIC DNA]</scope>
    <source>
        <strain evidence="3">Tucson 14030-0811.24</strain>
    </source>
</reference>
<proteinExistence type="predicted"/>
<dbReference type="AlphaFoldDB" id="B4NLT5"/>
<feature type="compositionally biased region" description="Basic residues" evidence="1">
    <location>
        <begin position="254"/>
        <end position="266"/>
    </location>
</feature>
<dbReference type="STRING" id="7260.B4NLT5"/>
<evidence type="ECO:0000313" key="3">
    <source>
        <dbReference type="Proteomes" id="UP000007798"/>
    </source>
</evidence>
<dbReference type="EMBL" id="CH964274">
    <property type="protein sequence ID" value="EDW85324.1"/>
    <property type="molecule type" value="Genomic_DNA"/>
</dbReference>
<dbReference type="OMA" id="MADWEDT"/>
<evidence type="ECO:0000256" key="1">
    <source>
        <dbReference type="SAM" id="MobiDB-lite"/>
    </source>
</evidence>
<feature type="region of interest" description="Disordered" evidence="1">
    <location>
        <begin position="171"/>
        <end position="194"/>
    </location>
</feature>
<dbReference type="PhylomeDB" id="B4NLT5"/>
<keyword evidence="3" id="KW-1185">Reference proteome</keyword>
<feature type="region of interest" description="Disordered" evidence="1">
    <location>
        <begin position="239"/>
        <end position="266"/>
    </location>
</feature>